<evidence type="ECO:0000259" key="13">
    <source>
        <dbReference type="PROSITE" id="PS50102"/>
    </source>
</evidence>
<evidence type="ECO:0000256" key="5">
    <source>
        <dbReference type="ARBA" id="ARBA00022827"/>
    </source>
</evidence>
<keyword evidence="7 12" id="KW-0560">Oxidoreductase</keyword>
<dbReference type="Pfam" id="PF00743">
    <property type="entry name" value="FMO-like"/>
    <property type="match status" value="1"/>
</dbReference>
<evidence type="ECO:0000256" key="4">
    <source>
        <dbReference type="ARBA" id="ARBA00022630"/>
    </source>
</evidence>
<keyword evidence="4 12" id="KW-0285">Flavoprotein</keyword>
<dbReference type="Pfam" id="PF00076">
    <property type="entry name" value="RRM_1"/>
    <property type="match status" value="1"/>
</dbReference>
<dbReference type="InterPro" id="IPR000504">
    <property type="entry name" value="RRM_dom"/>
</dbReference>
<proteinExistence type="inferred from homology"/>
<evidence type="ECO:0000256" key="1">
    <source>
        <dbReference type="ARBA" id="ARBA00001974"/>
    </source>
</evidence>
<dbReference type="PANTHER" id="PTHR43539">
    <property type="entry name" value="FLAVIN-BINDING MONOOXYGENASE-LIKE PROTEIN (AFU_ORTHOLOGUE AFUA_4G09220)"/>
    <property type="match status" value="1"/>
</dbReference>
<accession>A0AAU9NCA3</accession>
<dbReference type="InterPro" id="IPR035979">
    <property type="entry name" value="RBD_domain_sf"/>
</dbReference>
<comment type="caution">
    <text evidence="14">The sequence shown here is derived from an EMBL/GenBank/DDBJ whole genome shotgun (WGS) entry which is preliminary data.</text>
</comment>
<dbReference type="FunFam" id="3.50.50.60:FF:000100">
    <property type="entry name" value="Flavin-containing monooxygenase"/>
    <property type="match status" value="1"/>
</dbReference>
<dbReference type="InterPro" id="IPR050982">
    <property type="entry name" value="Auxin_biosynth/cation_transpt"/>
</dbReference>
<protein>
    <recommendedName>
        <fullName evidence="12">Flavin-containing monooxygenase</fullName>
        <ecNumber evidence="12">1.-.-.-</ecNumber>
    </recommendedName>
</protein>
<dbReference type="Gene3D" id="3.30.70.330">
    <property type="match status" value="1"/>
</dbReference>
<keyword evidence="5 12" id="KW-0274">FAD</keyword>
<dbReference type="InterPro" id="IPR012677">
    <property type="entry name" value="Nucleotide-bd_a/b_plait_sf"/>
</dbReference>
<comment type="cofactor">
    <cofactor evidence="1 12">
        <name>FAD</name>
        <dbReference type="ChEBI" id="CHEBI:57692"/>
    </cofactor>
</comment>
<organism evidence="14 15">
    <name type="scientific">Lactuca virosa</name>
    <dbReference type="NCBI Taxonomy" id="75947"/>
    <lineage>
        <taxon>Eukaryota</taxon>
        <taxon>Viridiplantae</taxon>
        <taxon>Streptophyta</taxon>
        <taxon>Embryophyta</taxon>
        <taxon>Tracheophyta</taxon>
        <taxon>Spermatophyta</taxon>
        <taxon>Magnoliopsida</taxon>
        <taxon>eudicotyledons</taxon>
        <taxon>Gunneridae</taxon>
        <taxon>Pentapetalae</taxon>
        <taxon>asterids</taxon>
        <taxon>campanulids</taxon>
        <taxon>Asterales</taxon>
        <taxon>Asteraceae</taxon>
        <taxon>Cichorioideae</taxon>
        <taxon>Cichorieae</taxon>
        <taxon>Lactucinae</taxon>
        <taxon>Lactuca</taxon>
    </lineage>
</organism>
<dbReference type="EMBL" id="CAKMRJ010003334">
    <property type="protein sequence ID" value="CAH1433155.1"/>
    <property type="molecule type" value="Genomic_DNA"/>
</dbReference>
<dbReference type="GO" id="GO:0004499">
    <property type="term" value="F:N,N-dimethylaniline monooxygenase activity"/>
    <property type="evidence" value="ECO:0007669"/>
    <property type="project" value="InterPro"/>
</dbReference>
<keyword evidence="6" id="KW-0521">NADP</keyword>
<dbReference type="InterPro" id="IPR020946">
    <property type="entry name" value="Flavin_mOase-like"/>
</dbReference>
<dbReference type="PROSITE" id="PS50102">
    <property type="entry name" value="RRM"/>
    <property type="match status" value="1"/>
</dbReference>
<gene>
    <name evidence="14" type="ORF">LVIROSA_LOCUS19758</name>
</gene>
<dbReference type="EC" id="1.-.-.-" evidence="12"/>
<evidence type="ECO:0000256" key="7">
    <source>
        <dbReference type="ARBA" id="ARBA00023002"/>
    </source>
</evidence>
<dbReference type="GO" id="GO:0103075">
    <property type="term" value="F:indole-3-pyruvate monooxygenase activity"/>
    <property type="evidence" value="ECO:0007669"/>
    <property type="project" value="UniProtKB-EC"/>
</dbReference>
<evidence type="ECO:0000313" key="14">
    <source>
        <dbReference type="EMBL" id="CAH1433155.1"/>
    </source>
</evidence>
<keyword evidence="15" id="KW-1185">Reference proteome</keyword>
<keyword evidence="9" id="KW-0073">Auxin biosynthesis</keyword>
<evidence type="ECO:0000256" key="8">
    <source>
        <dbReference type="ARBA" id="ARBA00023033"/>
    </source>
</evidence>
<dbReference type="SUPFAM" id="SSF51905">
    <property type="entry name" value="FAD/NAD(P)-binding domain"/>
    <property type="match status" value="2"/>
</dbReference>
<evidence type="ECO:0000256" key="9">
    <source>
        <dbReference type="ARBA" id="ARBA00023070"/>
    </source>
</evidence>
<evidence type="ECO:0000256" key="6">
    <source>
        <dbReference type="ARBA" id="ARBA00022857"/>
    </source>
</evidence>
<dbReference type="PANTHER" id="PTHR43539:SF36">
    <property type="entry name" value="INDOLE-3-PYRUVATE MONOOXYGENASE YUCCA2"/>
    <property type="match status" value="1"/>
</dbReference>
<evidence type="ECO:0000256" key="10">
    <source>
        <dbReference type="ARBA" id="ARBA00047707"/>
    </source>
</evidence>
<keyword evidence="11" id="KW-0694">RNA-binding</keyword>
<sequence>MTSLPSSFINQNSPLLAKFSRFVHSSRIKILLWLMEEVEFKKVHDPYLQPKMITSTNSDSLPRRVWVPGPVIVGAGPSGLAAAACLKNHGVPAMILEQANCIASLWQFKTYDRLRLHLPKQFCQLPLMSFPVDFPTYPTKEQFLSYLESYAKNFELKPVFNATVLSAEYDDGCRFWRVKTKGTEYVCQWLIVATGENAVEVVPRFEGMDEFNGPIVHTSSYKSGEGFQNKRVLVVGCGNSGMEVCLDLCNSNAFPSLIVRDSLHVLPQEMFGISTFGLSMWLLKWFPVRIVDQLLLFISRCMLGDTSLLGLNRPKLGPLELKGISGKTPVLDVGTLAKLRSGDIKVYPAIKRLECNIVEFVDGRKEKFDAIILATGYRSNVPTWLKDTNLFSNKDGFPKKKYPEGWKGERGLYAVGFTKRVPIVASPVVAQTHTHIIAKSRGIGGGRSISKRWGKSWEALHQKLAICDYFCRIVPNIQRSWRCNFRGDRSRGFTFITMASVQEAKEAIRMFNGSQIGGRTVKVNFPEVPRGGEREVMGPKIRSSNRDFIEIPHKIYAEYALNVMNGLEVEGRPLRLNLAEGKRDVSRSTRTGRSSEINVDGNEILSSISS</sequence>
<feature type="domain" description="RRM" evidence="13">
    <location>
        <begin position="472"/>
        <end position="528"/>
    </location>
</feature>
<dbReference type="GO" id="GO:0050661">
    <property type="term" value="F:NADP binding"/>
    <property type="evidence" value="ECO:0007669"/>
    <property type="project" value="InterPro"/>
</dbReference>
<dbReference type="GO" id="GO:0003723">
    <property type="term" value="F:RNA binding"/>
    <property type="evidence" value="ECO:0007669"/>
    <property type="project" value="UniProtKB-UniRule"/>
</dbReference>
<comment type="similarity">
    <text evidence="3 12">Belongs to the FMO family.</text>
</comment>
<evidence type="ECO:0000256" key="3">
    <source>
        <dbReference type="ARBA" id="ARBA00009183"/>
    </source>
</evidence>
<dbReference type="Gene3D" id="3.50.50.60">
    <property type="entry name" value="FAD/NAD(P)-binding domain"/>
    <property type="match status" value="1"/>
</dbReference>
<name>A0AAU9NCA3_9ASTR</name>
<comment type="pathway">
    <text evidence="2">Plant hormone metabolism; auxin biosynthesis.</text>
</comment>
<dbReference type="PRINTS" id="PR00368">
    <property type="entry name" value="FADPNR"/>
</dbReference>
<dbReference type="GO" id="GO:0050660">
    <property type="term" value="F:flavin adenine dinucleotide binding"/>
    <property type="evidence" value="ECO:0007669"/>
    <property type="project" value="InterPro"/>
</dbReference>
<evidence type="ECO:0000256" key="11">
    <source>
        <dbReference type="PROSITE-ProRule" id="PRU00176"/>
    </source>
</evidence>
<comment type="catalytic activity">
    <reaction evidence="10">
        <text>indole-3-pyruvate + NADPH + O2 + H(+) = (indol-3-yl)acetate + CO2 + NADP(+) + H2O</text>
        <dbReference type="Rhea" id="RHEA:34331"/>
        <dbReference type="ChEBI" id="CHEBI:15377"/>
        <dbReference type="ChEBI" id="CHEBI:15378"/>
        <dbReference type="ChEBI" id="CHEBI:15379"/>
        <dbReference type="ChEBI" id="CHEBI:16526"/>
        <dbReference type="ChEBI" id="CHEBI:17640"/>
        <dbReference type="ChEBI" id="CHEBI:30854"/>
        <dbReference type="ChEBI" id="CHEBI:57783"/>
        <dbReference type="ChEBI" id="CHEBI:58349"/>
        <dbReference type="EC" id="1.14.13.168"/>
    </reaction>
</comment>
<evidence type="ECO:0000256" key="12">
    <source>
        <dbReference type="RuleBase" id="RU361177"/>
    </source>
</evidence>
<dbReference type="AlphaFoldDB" id="A0AAU9NCA3"/>
<reference evidence="14 15" key="1">
    <citation type="submission" date="2022-01" db="EMBL/GenBank/DDBJ databases">
        <authorList>
            <person name="Xiong W."/>
            <person name="Schranz E."/>
        </authorList>
    </citation>
    <scope>NUCLEOTIDE SEQUENCE [LARGE SCALE GENOMIC DNA]</scope>
</reference>
<dbReference type="GO" id="GO:0009851">
    <property type="term" value="P:auxin biosynthetic process"/>
    <property type="evidence" value="ECO:0007669"/>
    <property type="project" value="UniProtKB-KW"/>
</dbReference>
<dbReference type="PRINTS" id="PR00469">
    <property type="entry name" value="PNDRDTASEII"/>
</dbReference>
<keyword evidence="8 12" id="KW-0503">Monooxygenase</keyword>
<dbReference type="Proteomes" id="UP001157418">
    <property type="component" value="Unassembled WGS sequence"/>
</dbReference>
<dbReference type="InterPro" id="IPR036188">
    <property type="entry name" value="FAD/NAD-bd_sf"/>
</dbReference>
<dbReference type="SUPFAM" id="SSF54928">
    <property type="entry name" value="RNA-binding domain, RBD"/>
    <property type="match status" value="1"/>
</dbReference>
<evidence type="ECO:0000256" key="2">
    <source>
        <dbReference type="ARBA" id="ARBA00004814"/>
    </source>
</evidence>
<evidence type="ECO:0000313" key="15">
    <source>
        <dbReference type="Proteomes" id="UP001157418"/>
    </source>
</evidence>